<dbReference type="PANTHER" id="PTHR30213:SF1">
    <property type="entry name" value="INNER MEMBRANE PROTEIN YHJD"/>
    <property type="match status" value="1"/>
</dbReference>
<dbReference type="GO" id="GO:0005886">
    <property type="term" value="C:plasma membrane"/>
    <property type="evidence" value="ECO:0007669"/>
    <property type="project" value="UniProtKB-SubCell"/>
</dbReference>
<keyword evidence="9" id="KW-1185">Reference proteome</keyword>
<sequence>MAGERPGLLPEGAGTRTWRESAHDLGQALGGHRGSPAPPSWVPGAVPRPVARLVGAAIQRGSATFDWWKATRGARALARFNLSRGGLLCGGLAYTALFALFAGLAIGYTGFMAVLGGNERLRDSLLDQINTAIPGLIDTGDGDGAIKPDQLLLSASSLAGVIAVLVLLWSALSFMSALRGAVRTMLGLQQQPVNFVIGKLWDLGGFVVLLVALLASTAAGIMATAAAGWFVRTLSLPDDVTTLFTIGGLVVAGLVDVLVVLYVLRVLGGSRAGWADTLRAAVTAAVVLGVLRFLGTSLVVGSASKNALLAGFAALVTILLLVNFVARVLLLVAAWLADPPASDVYPAPHDDERERAPRTHARRASASALEPEHYRTAAVRTRPARAATAATRPARARTAGPRPETSGEDRPSRSRWSRWFRRRA</sequence>
<keyword evidence="4 7" id="KW-1133">Transmembrane helix</keyword>
<evidence type="ECO:0000313" key="9">
    <source>
        <dbReference type="Proteomes" id="UP000231586"/>
    </source>
</evidence>
<dbReference type="InterPro" id="IPR017039">
    <property type="entry name" value="Virul_fac_BrkB"/>
</dbReference>
<gene>
    <name evidence="8" type="ORF">CLV34_0446</name>
</gene>
<reference evidence="8 9" key="1">
    <citation type="submission" date="2017-11" db="EMBL/GenBank/DDBJ databases">
        <title>Genomic Encyclopedia of Archaeal and Bacterial Type Strains, Phase II (KMG-II): From Individual Species to Whole Genera.</title>
        <authorList>
            <person name="Goeker M."/>
        </authorList>
    </citation>
    <scope>NUCLEOTIDE SEQUENCE [LARGE SCALE GENOMIC DNA]</scope>
    <source>
        <strain evidence="8 9">DSM 22413</strain>
    </source>
</reference>
<keyword evidence="3 7" id="KW-0812">Transmembrane</keyword>
<feature type="transmembrane region" description="Helical" evidence="7">
    <location>
        <begin position="85"/>
        <end position="111"/>
    </location>
</feature>
<name>A0A2M8WUI7_9MICO</name>
<evidence type="ECO:0000256" key="7">
    <source>
        <dbReference type="SAM" id="Phobius"/>
    </source>
</evidence>
<evidence type="ECO:0000313" key="8">
    <source>
        <dbReference type="EMBL" id="PJI94602.1"/>
    </source>
</evidence>
<accession>A0A2M8WUI7</accession>
<evidence type="ECO:0000256" key="3">
    <source>
        <dbReference type="ARBA" id="ARBA00022692"/>
    </source>
</evidence>
<dbReference type="EMBL" id="PGTZ01000006">
    <property type="protein sequence ID" value="PJI94602.1"/>
    <property type="molecule type" value="Genomic_DNA"/>
</dbReference>
<feature type="transmembrane region" description="Helical" evidence="7">
    <location>
        <begin position="243"/>
        <end position="264"/>
    </location>
</feature>
<feature type="compositionally biased region" description="Basic residues" evidence="6">
    <location>
        <begin position="413"/>
        <end position="424"/>
    </location>
</feature>
<evidence type="ECO:0000256" key="6">
    <source>
        <dbReference type="SAM" id="MobiDB-lite"/>
    </source>
</evidence>
<dbReference type="PANTHER" id="PTHR30213">
    <property type="entry name" value="INNER MEMBRANE PROTEIN YHJD"/>
    <property type="match status" value="1"/>
</dbReference>
<feature type="transmembrane region" description="Helical" evidence="7">
    <location>
        <begin position="203"/>
        <end position="231"/>
    </location>
</feature>
<dbReference type="Proteomes" id="UP000231586">
    <property type="component" value="Unassembled WGS sequence"/>
</dbReference>
<feature type="transmembrane region" description="Helical" evidence="7">
    <location>
        <begin position="276"/>
        <end position="295"/>
    </location>
</feature>
<dbReference type="AlphaFoldDB" id="A0A2M8WUI7"/>
<feature type="compositionally biased region" description="Low complexity" evidence="6">
    <location>
        <begin position="376"/>
        <end position="403"/>
    </location>
</feature>
<organism evidence="8 9">
    <name type="scientific">Luteimicrobium subarcticum</name>
    <dbReference type="NCBI Taxonomy" id="620910"/>
    <lineage>
        <taxon>Bacteria</taxon>
        <taxon>Bacillati</taxon>
        <taxon>Actinomycetota</taxon>
        <taxon>Actinomycetes</taxon>
        <taxon>Micrococcales</taxon>
        <taxon>Luteimicrobium</taxon>
    </lineage>
</organism>
<keyword evidence="5 7" id="KW-0472">Membrane</keyword>
<comment type="subcellular location">
    <subcellularLocation>
        <location evidence="1">Cell membrane</location>
        <topology evidence="1">Multi-pass membrane protein</topology>
    </subcellularLocation>
</comment>
<feature type="transmembrane region" description="Helical" evidence="7">
    <location>
        <begin position="307"/>
        <end position="336"/>
    </location>
</feature>
<comment type="caution">
    <text evidence="8">The sequence shown here is derived from an EMBL/GenBank/DDBJ whole genome shotgun (WGS) entry which is preliminary data.</text>
</comment>
<evidence type="ECO:0000256" key="2">
    <source>
        <dbReference type="ARBA" id="ARBA00022475"/>
    </source>
</evidence>
<feature type="compositionally biased region" description="Basic and acidic residues" evidence="6">
    <location>
        <begin position="348"/>
        <end position="357"/>
    </location>
</feature>
<feature type="region of interest" description="Disordered" evidence="6">
    <location>
        <begin position="346"/>
        <end position="424"/>
    </location>
</feature>
<dbReference type="Pfam" id="PF03631">
    <property type="entry name" value="Virul_fac_BrkB"/>
    <property type="match status" value="1"/>
</dbReference>
<keyword evidence="2" id="KW-1003">Cell membrane</keyword>
<feature type="transmembrane region" description="Helical" evidence="7">
    <location>
        <begin position="158"/>
        <end position="182"/>
    </location>
</feature>
<evidence type="ECO:0000256" key="4">
    <source>
        <dbReference type="ARBA" id="ARBA00022989"/>
    </source>
</evidence>
<proteinExistence type="predicted"/>
<evidence type="ECO:0000256" key="1">
    <source>
        <dbReference type="ARBA" id="ARBA00004651"/>
    </source>
</evidence>
<protein>
    <submittedName>
        <fullName evidence="8">Membrane protein</fullName>
    </submittedName>
</protein>
<evidence type="ECO:0000256" key="5">
    <source>
        <dbReference type="ARBA" id="ARBA00023136"/>
    </source>
</evidence>